<keyword evidence="2" id="KW-0472">Membrane</keyword>
<dbReference type="EMBL" id="WBJX01000001">
    <property type="protein sequence ID" value="KAB1638831.1"/>
    <property type="molecule type" value="Genomic_DNA"/>
</dbReference>
<protein>
    <submittedName>
        <fullName evidence="3">Uncharacterized protein</fullName>
    </submittedName>
</protein>
<dbReference type="RefSeq" id="WP_151421887.1">
    <property type="nucleotide sequence ID" value="NZ_WBJX01000001.1"/>
</dbReference>
<gene>
    <name evidence="3" type="ORF">F8O03_00255</name>
</gene>
<feature type="transmembrane region" description="Helical" evidence="2">
    <location>
        <begin position="47"/>
        <end position="67"/>
    </location>
</feature>
<name>A0A7J5B560_9MICO</name>
<keyword evidence="2" id="KW-0812">Transmembrane</keyword>
<organism evidence="3 4">
    <name type="scientific">Pseudoclavibacter terrae</name>
    <dbReference type="NCBI Taxonomy" id="1530195"/>
    <lineage>
        <taxon>Bacteria</taxon>
        <taxon>Bacillati</taxon>
        <taxon>Actinomycetota</taxon>
        <taxon>Actinomycetes</taxon>
        <taxon>Micrococcales</taxon>
        <taxon>Microbacteriaceae</taxon>
        <taxon>Pseudoclavibacter</taxon>
    </lineage>
</organism>
<feature type="transmembrane region" description="Helical" evidence="2">
    <location>
        <begin position="148"/>
        <end position="167"/>
    </location>
</feature>
<keyword evidence="2" id="KW-1133">Transmembrane helix</keyword>
<dbReference type="Proteomes" id="UP000490386">
    <property type="component" value="Unassembled WGS sequence"/>
</dbReference>
<feature type="region of interest" description="Disordered" evidence="1">
    <location>
        <begin position="1"/>
        <end position="21"/>
    </location>
</feature>
<comment type="caution">
    <text evidence="3">The sequence shown here is derived from an EMBL/GenBank/DDBJ whole genome shotgun (WGS) entry which is preliminary data.</text>
</comment>
<evidence type="ECO:0000256" key="1">
    <source>
        <dbReference type="SAM" id="MobiDB-lite"/>
    </source>
</evidence>
<evidence type="ECO:0000256" key="2">
    <source>
        <dbReference type="SAM" id="Phobius"/>
    </source>
</evidence>
<dbReference type="OrthoDB" id="3240366at2"/>
<proteinExistence type="predicted"/>
<feature type="transmembrane region" description="Helical" evidence="2">
    <location>
        <begin position="87"/>
        <end position="108"/>
    </location>
</feature>
<feature type="transmembrane region" description="Helical" evidence="2">
    <location>
        <begin position="120"/>
        <end position="142"/>
    </location>
</feature>
<sequence length="241" mass="25463">MDTNDRRTPAEASTQQAGDDDRALAPSEMLALMRDQQRTTRTRLDRALYILLGTWAVAWLVGFQALWSAEDGGGSPLVRIPTVTAFVVFGALMVVGVIVSVICGVSMGRGMRGRSNTAGTLYGFSWSISMMGAWFFAASLLRQVEDPALAPLLMPGIFAMTIGVLYMAGAAMSRSGSQFALGVAVVALAVVATAFGAPAHYLIYSTAGPLIFLTFIVLLRTGAISSDPGQREPVGQGEVHA</sequence>
<evidence type="ECO:0000313" key="4">
    <source>
        <dbReference type="Proteomes" id="UP000490386"/>
    </source>
</evidence>
<evidence type="ECO:0000313" key="3">
    <source>
        <dbReference type="EMBL" id="KAB1638831.1"/>
    </source>
</evidence>
<feature type="transmembrane region" description="Helical" evidence="2">
    <location>
        <begin position="179"/>
        <end position="195"/>
    </location>
</feature>
<feature type="transmembrane region" description="Helical" evidence="2">
    <location>
        <begin position="201"/>
        <end position="219"/>
    </location>
</feature>
<keyword evidence="4" id="KW-1185">Reference proteome</keyword>
<dbReference type="AlphaFoldDB" id="A0A7J5B560"/>
<reference evidence="3 4" key="1">
    <citation type="submission" date="2019-09" db="EMBL/GenBank/DDBJ databases">
        <title>Phylogeny of genus Pseudoclavibacter and closely related genus.</title>
        <authorList>
            <person name="Li Y."/>
        </authorList>
    </citation>
    <scope>NUCLEOTIDE SEQUENCE [LARGE SCALE GENOMIC DNA]</scope>
    <source>
        <strain evidence="3 4">THG-MD12</strain>
    </source>
</reference>
<accession>A0A7J5B560</accession>